<organism evidence="1 2">
    <name type="scientific">Klebsiella phage vB_Ko_K66PH128C1</name>
    <dbReference type="NCBI Taxonomy" id="3071610"/>
    <lineage>
        <taxon>Viruses</taxon>
        <taxon>Duplodnaviria</taxon>
        <taxon>Heunggongvirae</taxon>
        <taxon>Uroviricota</taxon>
        <taxon>Caudoviricetes</taxon>
        <taxon>Autographivirales</taxon>
        <taxon>Autoscriptoviridae</taxon>
        <taxon>Slopekvirinae</taxon>
        <taxon>Drulisvirus</taxon>
        <taxon>Drulisvirus K66PH128C1</taxon>
    </lineage>
</organism>
<keyword evidence="2" id="KW-1185">Reference proteome</keyword>
<evidence type="ECO:0000313" key="2">
    <source>
        <dbReference type="Proteomes" id="UP001296009"/>
    </source>
</evidence>
<sequence>MRKLLSYVVLIPALMFLTVGLLLMIPALGIAGGSKGISILTKACNAFATNLKV</sequence>
<dbReference type="Proteomes" id="UP001296009">
    <property type="component" value="Chromosome"/>
</dbReference>
<name>A0AAD2JUX9_9CAUD</name>
<proteinExistence type="predicted"/>
<reference evidence="1" key="1">
    <citation type="submission" date="2023-10" db="EMBL/GenBank/DDBJ databases">
        <authorList>
            <person name="Robby Concha-Eloko"/>
            <person name="Pilar Barberan- Martinez"/>
            <person name="Rafael Sanjuan"/>
            <person name="Pilar Domingo-Calap"/>
        </authorList>
    </citation>
    <scope>NUCLEOTIDE SEQUENCE</scope>
</reference>
<dbReference type="EMBL" id="OY757062">
    <property type="protein sequence ID" value="CAK1344547.1"/>
    <property type="molecule type" value="Genomic_DNA"/>
</dbReference>
<protein>
    <submittedName>
        <fullName evidence="1">Uncharacterized protein</fullName>
    </submittedName>
</protein>
<gene>
    <name evidence="1" type="ORF">K66PH128C1_LOCUS38</name>
</gene>
<evidence type="ECO:0000313" key="1">
    <source>
        <dbReference type="EMBL" id="CAK1344547.1"/>
    </source>
</evidence>
<accession>A0AAD2JUX9</accession>